<dbReference type="AlphaFoldDB" id="A0A0B6ESG1"/>
<proteinExistence type="predicted"/>
<gene>
    <name evidence="1" type="ORF">CSING_00810</name>
</gene>
<dbReference type="STRING" id="161899.CSING_00810"/>
<dbReference type="InterPro" id="IPR023869">
    <property type="entry name" value="tRNA_Adeno_NH3ase_assoc_put"/>
</dbReference>
<dbReference type="NCBIfam" id="TIGR03941">
    <property type="entry name" value="tRNA_deam_assoc"/>
    <property type="match status" value="1"/>
</dbReference>
<sequence>MSHDDLSFSITVARDERGWVIRPFEDDFDDVQTSIKAVRNLRSEGAAFALLCVEDDYFVVVRPVPGDVRMLLSDATYAAEDDFAADFLDLRDIDIPDLDEDEWEDADPYGDGDFDIFADLGLDEDQVGYIIENDEDWPSDMLLRIAGELGFGDELEDYLDGLDSDDS</sequence>
<name>A0A0B6ESG1_9CORY</name>
<dbReference type="EMBL" id="CP010827">
    <property type="protein sequence ID" value="AJI77728.1"/>
    <property type="molecule type" value="Genomic_DNA"/>
</dbReference>
<organism evidence="1 2">
    <name type="scientific">Corynebacterium singulare</name>
    <dbReference type="NCBI Taxonomy" id="161899"/>
    <lineage>
        <taxon>Bacteria</taxon>
        <taxon>Bacillati</taxon>
        <taxon>Actinomycetota</taxon>
        <taxon>Actinomycetes</taxon>
        <taxon>Mycobacteriales</taxon>
        <taxon>Corynebacteriaceae</taxon>
        <taxon>Corynebacterium</taxon>
    </lineage>
</organism>
<reference evidence="1 2" key="1">
    <citation type="journal article" date="2015" name="Genome Announc.">
        <title>Complete Genome Sequence and Annotation of Corynebacterium singulare DSM 44357, Isolated from a Human Semen Specimen.</title>
        <authorList>
            <person name="Merten M."/>
            <person name="Brinkrolf K."/>
            <person name="Albersmeier A."/>
            <person name="Kutter Y."/>
            <person name="Ruckert C."/>
            <person name="Tauch A."/>
        </authorList>
    </citation>
    <scope>NUCLEOTIDE SEQUENCE [LARGE SCALE GENOMIC DNA]</scope>
    <source>
        <strain evidence="1">IBS B52218</strain>
    </source>
</reference>
<dbReference type="RefSeq" id="WP_042528859.1">
    <property type="nucleotide sequence ID" value="NZ_CP010827.1"/>
</dbReference>
<evidence type="ECO:0000313" key="1">
    <source>
        <dbReference type="EMBL" id="AJI77728.1"/>
    </source>
</evidence>
<accession>A0A0B6ESG1</accession>
<dbReference type="Proteomes" id="UP000031890">
    <property type="component" value="Chromosome"/>
</dbReference>
<dbReference type="HOGENOM" id="CLU_112027_1_0_11"/>
<dbReference type="KEGG" id="csx:CSING_00810"/>
<protein>
    <submittedName>
        <fullName evidence="1">Putative tRNA adenosine deaminase-associated protein</fullName>
    </submittedName>
</protein>
<evidence type="ECO:0000313" key="2">
    <source>
        <dbReference type="Proteomes" id="UP000031890"/>
    </source>
</evidence>
<dbReference type="OrthoDB" id="5189541at2"/>